<dbReference type="PANTHER" id="PTHR30055">
    <property type="entry name" value="HTH-TYPE TRANSCRIPTIONAL REGULATOR RUTR"/>
    <property type="match status" value="1"/>
</dbReference>
<evidence type="ECO:0000256" key="1">
    <source>
        <dbReference type="ARBA" id="ARBA00023015"/>
    </source>
</evidence>
<evidence type="ECO:0000256" key="4">
    <source>
        <dbReference type="PROSITE-ProRule" id="PRU00335"/>
    </source>
</evidence>
<dbReference type="Gene3D" id="1.10.357.10">
    <property type="entry name" value="Tetracycline Repressor, domain 2"/>
    <property type="match status" value="1"/>
</dbReference>
<dbReference type="GeneID" id="44295270"/>
<dbReference type="EMBL" id="LQOP01000008">
    <property type="protein sequence ID" value="ORV29205.1"/>
    <property type="molecule type" value="Genomic_DNA"/>
</dbReference>
<gene>
    <name evidence="7" type="ORF">A5726_26660</name>
    <name evidence="8" type="ORF">AWB98_07445</name>
    <name evidence="6" type="ORF">BN970_06473</name>
</gene>
<dbReference type="Pfam" id="PF21597">
    <property type="entry name" value="TetR_C_43"/>
    <property type="match status" value="1"/>
</dbReference>
<dbReference type="Pfam" id="PF00440">
    <property type="entry name" value="TetR_N"/>
    <property type="match status" value="1"/>
</dbReference>
<dbReference type="InterPro" id="IPR049445">
    <property type="entry name" value="TetR_SbtR-like_C"/>
</dbReference>
<dbReference type="GO" id="GO:0003700">
    <property type="term" value="F:DNA-binding transcription factor activity"/>
    <property type="evidence" value="ECO:0007669"/>
    <property type="project" value="TreeGrafter"/>
</dbReference>
<name>A0A0U1DXC2_9MYCO</name>
<dbReference type="InterPro" id="IPR009057">
    <property type="entry name" value="Homeodomain-like_sf"/>
</dbReference>
<evidence type="ECO:0000256" key="2">
    <source>
        <dbReference type="ARBA" id="ARBA00023125"/>
    </source>
</evidence>
<evidence type="ECO:0000313" key="9">
    <source>
        <dbReference type="Proteomes" id="UP000093779"/>
    </source>
</evidence>
<keyword evidence="3" id="KW-0804">Transcription</keyword>
<evidence type="ECO:0000313" key="11">
    <source>
        <dbReference type="Proteomes" id="UP000193811"/>
    </source>
</evidence>
<dbReference type="RefSeq" id="WP_036393508.1">
    <property type="nucleotide sequence ID" value="NZ_JACKVA010000016.1"/>
</dbReference>
<dbReference type="PANTHER" id="PTHR30055:SF234">
    <property type="entry name" value="HTH-TYPE TRANSCRIPTIONAL REGULATOR BETI"/>
    <property type="match status" value="1"/>
</dbReference>
<dbReference type="AlphaFoldDB" id="A0A0U1DXC2"/>
<dbReference type="InterPro" id="IPR036271">
    <property type="entry name" value="Tet_transcr_reg_TetR-rel_C_sf"/>
</dbReference>
<reference evidence="8 11" key="2">
    <citation type="submission" date="2016-01" db="EMBL/GenBank/DDBJ databases">
        <title>The new phylogeny of the genus Mycobacterium.</title>
        <authorList>
            <person name="Tarcisio F."/>
            <person name="Conor M."/>
            <person name="Antonella G."/>
            <person name="Elisabetta G."/>
            <person name="Giulia F.S."/>
            <person name="Sara T."/>
            <person name="Anna F."/>
            <person name="Clotilde B."/>
            <person name="Roberto B."/>
            <person name="Veronica D.S."/>
            <person name="Fabio R."/>
            <person name="Monica P."/>
            <person name="Olivier J."/>
            <person name="Enrico T."/>
            <person name="Nicola S."/>
        </authorList>
    </citation>
    <scope>NUCLEOTIDE SEQUENCE [LARGE SCALE GENOMIC DNA]</scope>
    <source>
        <strain evidence="8 11">CCUG 50187</strain>
    </source>
</reference>
<dbReference type="Proteomes" id="UP000093779">
    <property type="component" value="Unassembled WGS sequence"/>
</dbReference>
<accession>A0A0U1DXC2</accession>
<dbReference type="EMBL" id="LZHX01000089">
    <property type="protein sequence ID" value="OBF14004.1"/>
    <property type="molecule type" value="Genomic_DNA"/>
</dbReference>
<evidence type="ECO:0000256" key="3">
    <source>
        <dbReference type="ARBA" id="ARBA00023163"/>
    </source>
</evidence>
<evidence type="ECO:0000313" key="10">
    <source>
        <dbReference type="Proteomes" id="UP000182227"/>
    </source>
</evidence>
<evidence type="ECO:0000313" key="8">
    <source>
        <dbReference type="EMBL" id="ORV29205.1"/>
    </source>
</evidence>
<reference evidence="7 9" key="3">
    <citation type="submission" date="2016-06" db="EMBL/GenBank/DDBJ databases">
        <authorList>
            <person name="Kjaerup R.B."/>
            <person name="Dalgaard T.S."/>
            <person name="Juul-Madsen H.R."/>
        </authorList>
    </citation>
    <scope>NUCLEOTIDE SEQUENCE [LARGE SCALE GENOMIC DNA]</scope>
    <source>
        <strain evidence="7 9">ACS1953</strain>
    </source>
</reference>
<feature type="DNA-binding region" description="H-T-H motif" evidence="4">
    <location>
        <begin position="30"/>
        <end position="49"/>
    </location>
</feature>
<reference evidence="6 10" key="1">
    <citation type="submission" date="2015-03" db="EMBL/GenBank/DDBJ databases">
        <authorList>
            <person name="Murphy D."/>
        </authorList>
    </citation>
    <scope>NUCLEOTIDE SEQUENCE [LARGE SCALE GENOMIC DNA]</scope>
    <source>
        <strain evidence="6 10">D16</strain>
    </source>
</reference>
<dbReference type="GO" id="GO:0000976">
    <property type="term" value="F:transcription cis-regulatory region binding"/>
    <property type="evidence" value="ECO:0007669"/>
    <property type="project" value="TreeGrafter"/>
</dbReference>
<keyword evidence="1" id="KW-0805">Transcription regulation</keyword>
<sequence length="185" mass="19553">MAERADARRNRERLLTTAAAAFAGSDGPVSLEAIARDAGVGIGTLYRHFPNREALIEAVYRAELAEVSASAADLAGRYPPPVALRRWMDRYATFVAAKKGMAESLRAIFESGAVDHRDTKASVTGAVQSLLDAGVTDGSLRADVRAEDVVSSLLGIFLASGSPEQAQRMLDLLLAGIRAGAVANR</sequence>
<dbReference type="PROSITE" id="PS50977">
    <property type="entry name" value="HTH_TETR_2"/>
    <property type="match status" value="1"/>
</dbReference>
<evidence type="ECO:0000259" key="5">
    <source>
        <dbReference type="PROSITE" id="PS50977"/>
    </source>
</evidence>
<dbReference type="InterPro" id="IPR001647">
    <property type="entry name" value="HTH_TetR"/>
</dbReference>
<dbReference type="EMBL" id="CTEF01000007">
    <property type="protein sequence ID" value="CQD24468.1"/>
    <property type="molecule type" value="Genomic_DNA"/>
</dbReference>
<dbReference type="SUPFAM" id="SSF46689">
    <property type="entry name" value="Homeodomain-like"/>
    <property type="match status" value="1"/>
</dbReference>
<proteinExistence type="predicted"/>
<dbReference type="InterPro" id="IPR050109">
    <property type="entry name" value="HTH-type_TetR-like_transc_reg"/>
</dbReference>
<evidence type="ECO:0000313" key="6">
    <source>
        <dbReference type="EMBL" id="CQD24468.1"/>
    </source>
</evidence>
<organism evidence="6 10">
    <name type="scientific">Mycolicibacterium conceptionense</name>
    <dbReference type="NCBI Taxonomy" id="451644"/>
    <lineage>
        <taxon>Bacteria</taxon>
        <taxon>Bacillati</taxon>
        <taxon>Actinomycetota</taxon>
        <taxon>Actinomycetes</taxon>
        <taxon>Mycobacteriales</taxon>
        <taxon>Mycobacteriaceae</taxon>
        <taxon>Mycolicibacterium</taxon>
    </lineage>
</organism>
<evidence type="ECO:0000313" key="7">
    <source>
        <dbReference type="EMBL" id="OBF14004.1"/>
    </source>
</evidence>
<dbReference type="SUPFAM" id="SSF48498">
    <property type="entry name" value="Tetracyclin repressor-like, C-terminal domain"/>
    <property type="match status" value="1"/>
</dbReference>
<keyword evidence="11" id="KW-1185">Reference proteome</keyword>
<dbReference type="Proteomes" id="UP000193811">
    <property type="component" value="Unassembled WGS sequence"/>
</dbReference>
<keyword evidence="2 4" id="KW-0238">DNA-binding</keyword>
<dbReference type="Proteomes" id="UP000182227">
    <property type="component" value="Unassembled WGS sequence"/>
</dbReference>
<protein>
    <submittedName>
        <fullName evidence="6">TetR family transcriptional regulator</fullName>
    </submittedName>
</protein>
<feature type="domain" description="HTH tetR-type" evidence="5">
    <location>
        <begin position="8"/>
        <end position="67"/>
    </location>
</feature>